<name>A0A1R3KT14_9ROSI</name>
<organism evidence="2 3">
    <name type="scientific">Corchorus olitorius</name>
    <dbReference type="NCBI Taxonomy" id="93759"/>
    <lineage>
        <taxon>Eukaryota</taxon>
        <taxon>Viridiplantae</taxon>
        <taxon>Streptophyta</taxon>
        <taxon>Embryophyta</taxon>
        <taxon>Tracheophyta</taxon>
        <taxon>Spermatophyta</taxon>
        <taxon>Magnoliopsida</taxon>
        <taxon>eudicotyledons</taxon>
        <taxon>Gunneridae</taxon>
        <taxon>Pentapetalae</taxon>
        <taxon>rosids</taxon>
        <taxon>malvids</taxon>
        <taxon>Malvales</taxon>
        <taxon>Malvaceae</taxon>
        <taxon>Grewioideae</taxon>
        <taxon>Apeibeae</taxon>
        <taxon>Corchorus</taxon>
    </lineage>
</organism>
<keyword evidence="3" id="KW-1185">Reference proteome</keyword>
<comment type="caution">
    <text evidence="2">The sequence shown here is derived from an EMBL/GenBank/DDBJ whole genome shotgun (WGS) entry which is preliminary data.</text>
</comment>
<dbReference type="PANTHER" id="PTHR48200">
    <property type="entry name" value="PROTEIN, PUTATIVE-RELATED"/>
    <property type="match status" value="1"/>
</dbReference>
<reference evidence="3" key="1">
    <citation type="submission" date="2013-09" db="EMBL/GenBank/DDBJ databases">
        <title>Corchorus olitorius genome sequencing.</title>
        <authorList>
            <person name="Alam M."/>
            <person name="Haque M.S."/>
            <person name="Islam M.S."/>
            <person name="Emdad E.M."/>
            <person name="Islam M.M."/>
            <person name="Ahmed B."/>
            <person name="Halim A."/>
            <person name="Hossen Q.M.M."/>
            <person name="Hossain M.Z."/>
            <person name="Ahmed R."/>
            <person name="Khan M.M."/>
            <person name="Islam R."/>
            <person name="Rashid M.M."/>
            <person name="Khan S.A."/>
            <person name="Rahman M.S."/>
            <person name="Alam M."/>
            <person name="Yahiya A.S."/>
            <person name="Khan M.S."/>
            <person name="Azam M.S."/>
            <person name="Haque T."/>
            <person name="Lashkar M.Z.H."/>
            <person name="Akhand A.I."/>
            <person name="Morshed G."/>
            <person name="Roy S."/>
            <person name="Uddin K.S."/>
            <person name="Rabeya T."/>
            <person name="Hossain A.S."/>
            <person name="Chowdhury A."/>
            <person name="Snigdha A.R."/>
            <person name="Mortoza M.S."/>
            <person name="Matin S.A."/>
            <person name="Hoque S.M.E."/>
            <person name="Islam M.K."/>
            <person name="Roy D.K."/>
            <person name="Haider R."/>
            <person name="Moosa M.M."/>
            <person name="Elias S.M."/>
            <person name="Hasan A.M."/>
            <person name="Jahan S."/>
            <person name="Shafiuddin M."/>
            <person name="Mahmood N."/>
            <person name="Shommy N.S."/>
        </authorList>
    </citation>
    <scope>NUCLEOTIDE SEQUENCE [LARGE SCALE GENOMIC DNA]</scope>
    <source>
        <strain evidence="3">cv. O-4</strain>
    </source>
</reference>
<dbReference type="AlphaFoldDB" id="A0A1R3KT14"/>
<protein>
    <recommendedName>
        <fullName evidence="1">DUF7745 domain-containing protein</fullName>
    </recommendedName>
</protein>
<dbReference type="Pfam" id="PF24924">
    <property type="entry name" value="DUF7745"/>
    <property type="match status" value="1"/>
</dbReference>
<evidence type="ECO:0000259" key="1">
    <source>
        <dbReference type="Pfam" id="PF24924"/>
    </source>
</evidence>
<dbReference type="EMBL" id="AWUE01011967">
    <property type="protein sequence ID" value="OMP10244.1"/>
    <property type="molecule type" value="Genomic_DNA"/>
</dbReference>
<proteinExistence type="predicted"/>
<sequence length="194" mass="22294">MKTNGNSLGIPCDFLYDYLEKCPENEHAMVAMALGIYGTINFPKVLGHNEAAVIDYVEQVIQQIDPAPGIVAETLKSLNFYRREGNSRFVGCAQLLYVWINSHFKCSKSTFTKDWVRHPWTPRNDNPIRSFCSSEWPTKGTKQQWVARLHQVVEYIPSIRSLGGTWDGMKNESRTLLFLHVMVWMFHGVLNLKL</sequence>
<dbReference type="Proteomes" id="UP000187203">
    <property type="component" value="Unassembled WGS sequence"/>
</dbReference>
<evidence type="ECO:0000313" key="3">
    <source>
        <dbReference type="Proteomes" id="UP000187203"/>
    </source>
</evidence>
<evidence type="ECO:0000313" key="2">
    <source>
        <dbReference type="EMBL" id="OMP10244.1"/>
    </source>
</evidence>
<feature type="domain" description="DUF7745" evidence="1">
    <location>
        <begin position="2"/>
        <end position="121"/>
    </location>
</feature>
<gene>
    <name evidence="2" type="ORF">COLO4_04691</name>
</gene>
<dbReference type="InterPro" id="IPR056647">
    <property type="entry name" value="DUF7745"/>
</dbReference>
<dbReference type="PANTHER" id="PTHR48200:SF1">
    <property type="entry name" value="AMINOTRANSFERASE-LIKE PLANT MOBILE DOMAIN-CONTAINING PROTEIN"/>
    <property type="match status" value="1"/>
</dbReference>
<accession>A0A1R3KT14</accession>